<evidence type="ECO:0000256" key="3">
    <source>
        <dbReference type="ARBA" id="ARBA00022692"/>
    </source>
</evidence>
<keyword evidence="3 6" id="KW-0812">Transmembrane</keyword>
<evidence type="ECO:0000259" key="7">
    <source>
        <dbReference type="Pfam" id="PF04138"/>
    </source>
</evidence>
<keyword evidence="4 6" id="KW-1133">Transmembrane helix</keyword>
<keyword evidence="9" id="KW-1185">Reference proteome</keyword>
<organism evidence="8 9">
    <name type="scientific">Pseudomaricurvus hydrocarbonicus</name>
    <dbReference type="NCBI Taxonomy" id="1470433"/>
    <lineage>
        <taxon>Bacteria</taxon>
        <taxon>Pseudomonadati</taxon>
        <taxon>Pseudomonadota</taxon>
        <taxon>Gammaproteobacteria</taxon>
        <taxon>Cellvibrionales</taxon>
        <taxon>Cellvibrionaceae</taxon>
        <taxon>Pseudomaricurvus</taxon>
    </lineage>
</organism>
<dbReference type="Proteomes" id="UP000787472">
    <property type="component" value="Unassembled WGS sequence"/>
</dbReference>
<feature type="transmembrane region" description="Helical" evidence="6">
    <location>
        <begin position="41"/>
        <end position="62"/>
    </location>
</feature>
<dbReference type="GO" id="GO:0000271">
    <property type="term" value="P:polysaccharide biosynthetic process"/>
    <property type="evidence" value="ECO:0007669"/>
    <property type="project" value="InterPro"/>
</dbReference>
<evidence type="ECO:0000256" key="6">
    <source>
        <dbReference type="SAM" id="Phobius"/>
    </source>
</evidence>
<dbReference type="AlphaFoldDB" id="A0A9E5JQA6"/>
<comment type="caution">
    <text evidence="8">The sequence shown here is derived from an EMBL/GenBank/DDBJ whole genome shotgun (WGS) entry which is preliminary data.</text>
</comment>
<sequence>MLPRKLLDLNITKYSIVGVANTIVGLSVIFFSFHILGFNEYLSNAIGYLVGFCLSFTLNARWTFNYSGKTSTAALRFLSVALISYSLNLLTLHLLLTHTQTPVDLAQIIANVSYFLSGFFLSKHFAFNPSRKEQPQ</sequence>
<dbReference type="RefSeq" id="WP_167181916.1">
    <property type="nucleotide sequence ID" value="NZ_JAAONZ010000002.1"/>
</dbReference>
<accession>A0A9E5JQA6</accession>
<evidence type="ECO:0000313" key="8">
    <source>
        <dbReference type="EMBL" id="NHO64668.1"/>
    </source>
</evidence>
<comment type="subcellular location">
    <subcellularLocation>
        <location evidence="1">Membrane</location>
        <topology evidence="1">Multi-pass membrane protein</topology>
    </subcellularLocation>
</comment>
<evidence type="ECO:0000256" key="1">
    <source>
        <dbReference type="ARBA" id="ARBA00004141"/>
    </source>
</evidence>
<dbReference type="InterPro" id="IPR007267">
    <property type="entry name" value="GtrA_DPMS_TM"/>
</dbReference>
<comment type="similarity">
    <text evidence="2">Belongs to the GtrA family.</text>
</comment>
<gene>
    <name evidence="8" type="ORF">G8770_03805</name>
</gene>
<feature type="transmembrane region" description="Helical" evidence="6">
    <location>
        <begin position="108"/>
        <end position="127"/>
    </location>
</feature>
<feature type="transmembrane region" description="Helical" evidence="6">
    <location>
        <begin position="12"/>
        <end position="35"/>
    </location>
</feature>
<dbReference type="GO" id="GO:0005886">
    <property type="term" value="C:plasma membrane"/>
    <property type="evidence" value="ECO:0007669"/>
    <property type="project" value="TreeGrafter"/>
</dbReference>
<evidence type="ECO:0000256" key="5">
    <source>
        <dbReference type="ARBA" id="ARBA00023136"/>
    </source>
</evidence>
<feature type="domain" description="GtrA/DPMS transmembrane" evidence="7">
    <location>
        <begin position="13"/>
        <end position="127"/>
    </location>
</feature>
<dbReference type="Pfam" id="PF04138">
    <property type="entry name" value="GtrA_DPMS_TM"/>
    <property type="match status" value="1"/>
</dbReference>
<dbReference type="InterPro" id="IPR051401">
    <property type="entry name" value="GtrA_CellWall_Glycosyl"/>
</dbReference>
<name>A0A9E5JQA6_9GAMM</name>
<keyword evidence="5 6" id="KW-0472">Membrane</keyword>
<evidence type="ECO:0000256" key="2">
    <source>
        <dbReference type="ARBA" id="ARBA00009399"/>
    </source>
</evidence>
<feature type="transmembrane region" description="Helical" evidence="6">
    <location>
        <begin position="74"/>
        <end position="96"/>
    </location>
</feature>
<dbReference type="PANTHER" id="PTHR38459:SF1">
    <property type="entry name" value="PROPHAGE BACTOPRENOL-LINKED GLUCOSE TRANSLOCASE HOMOLOG"/>
    <property type="match status" value="1"/>
</dbReference>
<dbReference type="PANTHER" id="PTHR38459">
    <property type="entry name" value="PROPHAGE BACTOPRENOL-LINKED GLUCOSE TRANSLOCASE HOMOLOG"/>
    <property type="match status" value="1"/>
</dbReference>
<evidence type="ECO:0000313" key="9">
    <source>
        <dbReference type="Proteomes" id="UP000787472"/>
    </source>
</evidence>
<protein>
    <submittedName>
        <fullName evidence="8">GtrA family protein</fullName>
    </submittedName>
</protein>
<reference evidence="8" key="1">
    <citation type="submission" date="2020-03" db="EMBL/GenBank/DDBJ databases">
        <authorList>
            <person name="Guo F."/>
        </authorList>
    </citation>
    <scope>NUCLEOTIDE SEQUENCE</scope>
    <source>
        <strain evidence="8">JCM 30134</strain>
    </source>
</reference>
<evidence type="ECO:0000256" key="4">
    <source>
        <dbReference type="ARBA" id="ARBA00022989"/>
    </source>
</evidence>
<dbReference type="EMBL" id="JAAONZ010000002">
    <property type="protein sequence ID" value="NHO64668.1"/>
    <property type="molecule type" value="Genomic_DNA"/>
</dbReference>
<proteinExistence type="inferred from homology"/>